<evidence type="ECO:0000259" key="1">
    <source>
        <dbReference type="Pfam" id="PF06985"/>
    </source>
</evidence>
<keyword evidence="5" id="KW-1185">Reference proteome</keyword>
<dbReference type="Pfam" id="PF06985">
    <property type="entry name" value="HET"/>
    <property type="match status" value="1"/>
</dbReference>
<dbReference type="OrthoDB" id="2157530at2759"/>
<dbReference type="VEuPathDB" id="FungiDB:ASPFODRAFT_57813"/>
<dbReference type="RefSeq" id="XP_041537792.1">
    <property type="nucleotide sequence ID" value="XM_041681589.1"/>
</dbReference>
<protein>
    <recommendedName>
        <fullName evidence="1">Heterokaryon incompatibility domain-containing protein</fullName>
    </recommendedName>
</protein>
<dbReference type="Proteomes" id="UP000661280">
    <property type="component" value="Chromosome 1"/>
</dbReference>
<reference evidence="2" key="4">
    <citation type="submission" date="2021-02" db="EMBL/GenBank/DDBJ databases">
        <title>Aspergillus luchuensis mut. kawachii IFO 4304 genome sequence.</title>
        <authorList>
            <person name="Mori K."/>
            <person name="Kadooka C."/>
            <person name="Goto M."/>
            <person name="Futagami T."/>
        </authorList>
    </citation>
    <scope>NUCLEOTIDE SEQUENCE</scope>
    <source>
        <strain evidence="2">IFO 4308</strain>
    </source>
</reference>
<dbReference type="Pfam" id="PF26639">
    <property type="entry name" value="Het-6_barrel"/>
    <property type="match status" value="1"/>
</dbReference>
<reference evidence="3 4" key="1">
    <citation type="journal article" date="2016" name="DNA Res.">
        <title>Genome sequence of Aspergillus luchuensis NBRC 4314.</title>
        <authorList>
            <person name="Yamada O."/>
            <person name="Machida M."/>
            <person name="Hosoyama A."/>
            <person name="Goto M."/>
            <person name="Takahashi T."/>
            <person name="Futagami T."/>
            <person name="Yamagata Y."/>
            <person name="Takeuchi M."/>
            <person name="Kobayashi T."/>
            <person name="Koike H."/>
            <person name="Abe K."/>
            <person name="Asai K."/>
            <person name="Arita M."/>
            <person name="Fujita N."/>
            <person name="Fukuda K."/>
            <person name="Higa K."/>
            <person name="Horikawa H."/>
            <person name="Ishikawa T."/>
            <person name="Jinno K."/>
            <person name="Kato Y."/>
            <person name="Kirimura K."/>
            <person name="Mizutani O."/>
            <person name="Nakasone K."/>
            <person name="Sano M."/>
            <person name="Shiraishi Y."/>
            <person name="Tsukahara M."/>
            <person name="Gomi K."/>
        </authorList>
    </citation>
    <scope>NUCLEOTIDE SEQUENCE [LARGE SCALE GENOMIC DNA]</scope>
    <source>
        <strain evidence="3 4">RIB 2604</strain>
    </source>
</reference>
<sequence>MSQTQELYHKLDSTLKQIRLVTIEPGKWTDDIQCTLRETLLGDSEPYETLSYVWGDHTNTKNIIVNGSNFKATANLESALRHLRRDTPRTMWIDAICINQRDLEERASQVSIMRDIYQGSNVTIIWLGDGDERAESFFGLARWFYDQSHSDGESVEEVWMCMRELTNTEDQRQSLEFLITDILRRPWWTRAWVFQEAVVSAEILVKCGNHEITWLPLWRLADILFTRTYFTNSLDRVSTAKLEDVLKIQKTREETQRGHEISLTQLVAWNRRQRSSDPRDKIFSLLGLARGGPGNAIHPDYSVNNTLLEVCLGLVVHSIRDWGMDIICMSQGSEKSQWPSWVPDWEVYSSESSNVASPLVGFFAGGEPILLKNFWDIPPSDYDASRSRSPEYRLLLDVPALKAVGIYVDTIDCLAVTYEPDKHGAWSSSRPDPWVALLTSYFETPPHIPEISSWIYTLHKFGTLMERGKLLSNENPHKKHFFSMSIKLMRKIRESTTGRDYVGGGSLAHAYLRTLIADTFTSGYRTNGMSDPLHMDEFVESQSAPSDEATEEDDTGYVLGEEFVDDYCLGVSMLNYAIERATSYRRLMISSKGYIGLVPPKTQEGDLVCVLFGCSVPVILRKQGSHYIFIGESYVHGIMDGEAIQMMNEGHLVEEDFTLV</sequence>
<reference evidence="2" key="3">
    <citation type="submission" date="2021-01" db="EMBL/GenBank/DDBJ databases">
        <authorList>
            <consortium name="Aspergillus luchuensis mut. kawachii IFO 4304 genome sequencing consortium"/>
            <person name="Kazuki M."/>
            <person name="Futagami T."/>
        </authorList>
    </citation>
    <scope>NUCLEOTIDE SEQUENCE</scope>
    <source>
        <strain evidence="2">IFO 4308</strain>
    </source>
</reference>
<dbReference type="EMBL" id="AP024425">
    <property type="protein sequence ID" value="BCR94026.1"/>
    <property type="molecule type" value="Genomic_DNA"/>
</dbReference>
<name>A0A146FF22_ASPKA</name>
<evidence type="ECO:0000313" key="2">
    <source>
        <dbReference type="EMBL" id="BCR94026.1"/>
    </source>
</evidence>
<feature type="domain" description="Heterokaryon incompatibility" evidence="1">
    <location>
        <begin position="47"/>
        <end position="196"/>
    </location>
</feature>
<dbReference type="PANTHER" id="PTHR24148">
    <property type="entry name" value="ANKYRIN REPEAT DOMAIN-CONTAINING PROTEIN 39 HOMOLOG-RELATED"/>
    <property type="match status" value="1"/>
</dbReference>
<dbReference type="KEGG" id="aluc:AKAW2_11072S"/>
<evidence type="ECO:0000313" key="4">
    <source>
        <dbReference type="Proteomes" id="UP000075230"/>
    </source>
</evidence>
<proteinExistence type="predicted"/>
<dbReference type="PANTHER" id="PTHR24148:SF64">
    <property type="entry name" value="HETEROKARYON INCOMPATIBILITY DOMAIN-CONTAINING PROTEIN"/>
    <property type="match status" value="1"/>
</dbReference>
<dbReference type="EMBL" id="BCWF01000017">
    <property type="protein sequence ID" value="GAT23971.1"/>
    <property type="molecule type" value="Genomic_DNA"/>
</dbReference>
<gene>
    <name evidence="2" type="ORF">AKAW2_11072S</name>
    <name evidence="3" type="ORF">RIB2604_01711140</name>
</gene>
<evidence type="ECO:0000313" key="5">
    <source>
        <dbReference type="Proteomes" id="UP000661280"/>
    </source>
</evidence>
<accession>A0A146FF22</accession>
<dbReference type="InterPro" id="IPR052895">
    <property type="entry name" value="HetReg/Transcr_Mod"/>
</dbReference>
<dbReference type="Proteomes" id="UP000075230">
    <property type="component" value="Unassembled WGS sequence"/>
</dbReference>
<dbReference type="AlphaFoldDB" id="A0A146FF22"/>
<dbReference type="InterPro" id="IPR010730">
    <property type="entry name" value="HET"/>
</dbReference>
<reference evidence="4" key="2">
    <citation type="submission" date="2016-02" db="EMBL/GenBank/DDBJ databases">
        <title>Genome sequencing of Aspergillus luchuensis NBRC 4314.</title>
        <authorList>
            <person name="Yamada O."/>
        </authorList>
    </citation>
    <scope>NUCLEOTIDE SEQUENCE [LARGE SCALE GENOMIC DNA]</scope>
    <source>
        <strain evidence="4">RIB 2604</strain>
    </source>
</reference>
<dbReference type="GeneID" id="64955351"/>
<evidence type="ECO:0000313" key="3">
    <source>
        <dbReference type="EMBL" id="GAT23971.1"/>
    </source>
</evidence>
<organism evidence="3 4">
    <name type="scientific">Aspergillus kawachii</name>
    <name type="common">White koji mold</name>
    <name type="synonym">Aspergillus awamori var. kawachi</name>
    <dbReference type="NCBI Taxonomy" id="1069201"/>
    <lineage>
        <taxon>Eukaryota</taxon>
        <taxon>Fungi</taxon>
        <taxon>Dikarya</taxon>
        <taxon>Ascomycota</taxon>
        <taxon>Pezizomycotina</taxon>
        <taxon>Eurotiomycetes</taxon>
        <taxon>Eurotiomycetidae</taxon>
        <taxon>Eurotiales</taxon>
        <taxon>Aspergillaceae</taxon>
        <taxon>Aspergillus</taxon>
        <taxon>Aspergillus subgen. Circumdati</taxon>
    </lineage>
</organism>